<organism evidence="1 2">
    <name type="scientific">Peronosclerospora sorghi</name>
    <dbReference type="NCBI Taxonomy" id="230839"/>
    <lineage>
        <taxon>Eukaryota</taxon>
        <taxon>Sar</taxon>
        <taxon>Stramenopiles</taxon>
        <taxon>Oomycota</taxon>
        <taxon>Peronosporomycetes</taxon>
        <taxon>Peronosporales</taxon>
        <taxon>Peronosporaceae</taxon>
        <taxon>Peronosclerospora</taxon>
    </lineage>
</organism>
<name>A0ACC0VNT8_9STRA</name>
<dbReference type="EMBL" id="CM047587">
    <property type="protein sequence ID" value="KAI9907751.1"/>
    <property type="molecule type" value="Genomic_DNA"/>
</dbReference>
<gene>
    <name evidence="1" type="ORF">PsorP6_004607</name>
</gene>
<sequence length="132" mass="14778">MALTKYVTFQYMVASSVNAAYRVFPVANHSSLSRFSSFASVVNPSFLSISSSKMEGPLLYLTMQQDILDARVLELLQFMMRAQEGILDIAAIRQINWDVHLGYMVTVRGVLQRKHSEAGYSNDGLSISFPYA</sequence>
<accession>A0ACC0VNT8</accession>
<evidence type="ECO:0000313" key="1">
    <source>
        <dbReference type="EMBL" id="KAI9907751.1"/>
    </source>
</evidence>
<protein>
    <submittedName>
        <fullName evidence="1">Uncharacterized protein</fullName>
    </submittedName>
</protein>
<evidence type="ECO:0000313" key="2">
    <source>
        <dbReference type="Proteomes" id="UP001163321"/>
    </source>
</evidence>
<dbReference type="Proteomes" id="UP001163321">
    <property type="component" value="Chromosome 8"/>
</dbReference>
<keyword evidence="2" id="KW-1185">Reference proteome</keyword>
<comment type="caution">
    <text evidence="1">The sequence shown here is derived from an EMBL/GenBank/DDBJ whole genome shotgun (WGS) entry which is preliminary data.</text>
</comment>
<proteinExistence type="predicted"/>
<reference evidence="1 2" key="1">
    <citation type="journal article" date="2022" name="bioRxiv">
        <title>The genome of the oomycete Peronosclerospora sorghi, a cosmopolitan pathogen of maize and sorghum, is inflated with dispersed pseudogenes.</title>
        <authorList>
            <person name="Fletcher K."/>
            <person name="Martin F."/>
            <person name="Isakeit T."/>
            <person name="Cavanaugh K."/>
            <person name="Magill C."/>
            <person name="Michelmore R."/>
        </authorList>
    </citation>
    <scope>NUCLEOTIDE SEQUENCE [LARGE SCALE GENOMIC DNA]</scope>
    <source>
        <strain evidence="1">P6</strain>
    </source>
</reference>